<dbReference type="SMART" id="SM00829">
    <property type="entry name" value="PKS_ER"/>
    <property type="match status" value="1"/>
</dbReference>
<dbReference type="CDD" id="cd08252">
    <property type="entry name" value="AL_MDR"/>
    <property type="match status" value="1"/>
</dbReference>
<dbReference type="Gene3D" id="3.40.50.720">
    <property type="entry name" value="NAD(P)-binding Rossmann-like Domain"/>
    <property type="match status" value="1"/>
</dbReference>
<dbReference type="SUPFAM" id="SSF51735">
    <property type="entry name" value="NAD(P)-binding Rossmann-fold domains"/>
    <property type="match status" value="1"/>
</dbReference>
<dbReference type="Proteomes" id="UP000799772">
    <property type="component" value="Unassembled WGS sequence"/>
</dbReference>
<feature type="domain" description="Enoyl reductase (ER)" evidence="3">
    <location>
        <begin position="13"/>
        <end position="317"/>
    </location>
</feature>
<proteinExistence type="inferred from homology"/>
<sequence length="330" mass="35223">MTNNKAIGVSQRGDSSTLISKNVSIPTFPTGHDILVEILGFDGAGVVSEVGPSASNLFKPGDEVFYSGSTIRQGNNAEYQFVDARSVGHKPANLSFAEAAALPLTYITAYEALIERLGIREGENASILIVNGAGGVGAAACQVAKHVLKLPVVIATAGRPETQQFSRDMGATHIVNHREDIASQVKGLGLDLSYSGPHPLKYIFITHSTTPYLHPAAQLCVPFGKVCTIVQSKEMDKLYGTEFMAKSLTFVWALLGTKPYYGVDIESHGRILEELRDLVENGSIRSHLKMTLPLTLKGLKEGHEIVEGGGSIGKVVCDIDSVGEGEEAFA</sequence>
<evidence type="ECO:0000313" key="4">
    <source>
        <dbReference type="EMBL" id="KAF2104042.1"/>
    </source>
</evidence>
<accession>A0A9P4IT83</accession>
<evidence type="ECO:0000313" key="5">
    <source>
        <dbReference type="Proteomes" id="UP000799772"/>
    </source>
</evidence>
<dbReference type="Pfam" id="PF00107">
    <property type="entry name" value="ADH_zinc_N"/>
    <property type="match status" value="1"/>
</dbReference>
<evidence type="ECO:0000259" key="3">
    <source>
        <dbReference type="SMART" id="SM00829"/>
    </source>
</evidence>
<keyword evidence="2" id="KW-0521">NADP</keyword>
<dbReference type="InterPro" id="IPR020843">
    <property type="entry name" value="ER"/>
</dbReference>
<dbReference type="InterPro" id="IPR014182">
    <property type="entry name" value="ADH_Zn_typ-1"/>
</dbReference>
<dbReference type="GO" id="GO:0016491">
    <property type="term" value="F:oxidoreductase activity"/>
    <property type="evidence" value="ECO:0007669"/>
    <property type="project" value="InterPro"/>
</dbReference>
<protein>
    <submittedName>
        <fullName evidence="4">NAD(P)-binding protein</fullName>
    </submittedName>
</protein>
<reference evidence="4" key="1">
    <citation type="journal article" date="2020" name="Stud. Mycol.">
        <title>101 Dothideomycetes genomes: a test case for predicting lifestyles and emergence of pathogens.</title>
        <authorList>
            <person name="Haridas S."/>
            <person name="Albert R."/>
            <person name="Binder M."/>
            <person name="Bloem J."/>
            <person name="Labutti K."/>
            <person name="Salamov A."/>
            <person name="Andreopoulos B."/>
            <person name="Baker S."/>
            <person name="Barry K."/>
            <person name="Bills G."/>
            <person name="Bluhm B."/>
            <person name="Cannon C."/>
            <person name="Castanera R."/>
            <person name="Culley D."/>
            <person name="Daum C."/>
            <person name="Ezra D."/>
            <person name="Gonzalez J."/>
            <person name="Henrissat B."/>
            <person name="Kuo A."/>
            <person name="Liang C."/>
            <person name="Lipzen A."/>
            <person name="Lutzoni F."/>
            <person name="Magnuson J."/>
            <person name="Mondo S."/>
            <person name="Nolan M."/>
            <person name="Ohm R."/>
            <person name="Pangilinan J."/>
            <person name="Park H.-J."/>
            <person name="Ramirez L."/>
            <person name="Alfaro M."/>
            <person name="Sun H."/>
            <person name="Tritt A."/>
            <person name="Yoshinaga Y."/>
            <person name="Zwiers L.-H."/>
            <person name="Turgeon B."/>
            <person name="Goodwin S."/>
            <person name="Spatafora J."/>
            <person name="Crous P."/>
            <person name="Grigoriev I."/>
        </authorList>
    </citation>
    <scope>NUCLEOTIDE SEQUENCE</scope>
    <source>
        <strain evidence="4">CBS 133067</strain>
    </source>
</reference>
<dbReference type="PANTHER" id="PTHR44154">
    <property type="entry name" value="QUINONE OXIDOREDUCTASE"/>
    <property type="match status" value="1"/>
</dbReference>
<dbReference type="AlphaFoldDB" id="A0A9P4IT83"/>
<dbReference type="PANTHER" id="PTHR44154:SF1">
    <property type="entry name" value="QUINONE OXIDOREDUCTASE"/>
    <property type="match status" value="1"/>
</dbReference>
<comment type="caution">
    <text evidence="4">The sequence shown here is derived from an EMBL/GenBank/DDBJ whole genome shotgun (WGS) entry which is preliminary data.</text>
</comment>
<gene>
    <name evidence="4" type="ORF">NA57DRAFT_70253</name>
</gene>
<evidence type="ECO:0000256" key="2">
    <source>
        <dbReference type="ARBA" id="ARBA00022857"/>
    </source>
</evidence>
<dbReference type="Gene3D" id="3.90.180.10">
    <property type="entry name" value="Medium-chain alcohol dehydrogenases, catalytic domain"/>
    <property type="match status" value="1"/>
</dbReference>
<dbReference type="InterPro" id="IPR051603">
    <property type="entry name" value="Zinc-ADH_QOR/CCCR"/>
</dbReference>
<dbReference type="InterPro" id="IPR011032">
    <property type="entry name" value="GroES-like_sf"/>
</dbReference>
<keyword evidence="5" id="KW-1185">Reference proteome</keyword>
<dbReference type="GO" id="GO:0008270">
    <property type="term" value="F:zinc ion binding"/>
    <property type="evidence" value="ECO:0007669"/>
    <property type="project" value="InterPro"/>
</dbReference>
<dbReference type="OrthoDB" id="3509362at2759"/>
<dbReference type="InterPro" id="IPR036291">
    <property type="entry name" value="NAD(P)-bd_dom_sf"/>
</dbReference>
<dbReference type="SUPFAM" id="SSF50129">
    <property type="entry name" value="GroES-like"/>
    <property type="match status" value="1"/>
</dbReference>
<evidence type="ECO:0000256" key="1">
    <source>
        <dbReference type="ARBA" id="ARBA00010371"/>
    </source>
</evidence>
<organism evidence="4 5">
    <name type="scientific">Rhizodiscina lignyota</name>
    <dbReference type="NCBI Taxonomy" id="1504668"/>
    <lineage>
        <taxon>Eukaryota</taxon>
        <taxon>Fungi</taxon>
        <taxon>Dikarya</taxon>
        <taxon>Ascomycota</taxon>
        <taxon>Pezizomycotina</taxon>
        <taxon>Dothideomycetes</taxon>
        <taxon>Pleosporomycetidae</taxon>
        <taxon>Aulographales</taxon>
        <taxon>Rhizodiscinaceae</taxon>
        <taxon>Rhizodiscina</taxon>
    </lineage>
</organism>
<dbReference type="InterPro" id="IPR013149">
    <property type="entry name" value="ADH-like_C"/>
</dbReference>
<dbReference type="EMBL" id="ML978121">
    <property type="protein sequence ID" value="KAF2104042.1"/>
    <property type="molecule type" value="Genomic_DNA"/>
</dbReference>
<comment type="similarity">
    <text evidence="1">Belongs to the zinc-containing alcohol dehydrogenase family. Quinone oxidoreductase subfamily.</text>
</comment>
<name>A0A9P4IT83_9PEZI</name>